<evidence type="ECO:0000256" key="3">
    <source>
        <dbReference type="ARBA" id="ARBA00023015"/>
    </source>
</evidence>
<sequence length="470" mass="51206">MINSSSENLVLILRNWISRAPAGTQLPSTRQLVAEHALSPVTVQKALRSLIAQGLIESRPGIGTFVRQVPVTRPQDFSWQTAALGTPRQKLPEIHPSQRTLPNDFISLHSGYPDRELLPERLVKSAFSRVARSESVLQRTDAAGLPALQTWFAAELAEHMLPGLSAPSARDVIILPGSQSGLGSIFRALVGEGQPMLIESPTYWGAILAAAQVGVTLVPIPGGPQGPDTMELDRAFERTGARAFYAHPNFANPTGAQWSPEVSERVLKIVKARGAFLIEDDWAKDFGISSDSSPLAAREDHGHVLYLRSLTKSLSPAVRVAGLIARGPARERILADHQAQSMYVSGPLQAVALDVVSQPGWKTHIKSLRQQLNNRRDLLIDSLTQHVPEAHLQQIPPGGLNLWVQLPDGIDLLRLERECETRKLAIAPGASWFPAEESGKYLRLNYSGPNPGAFDEAGRILGQALRHVGY</sequence>
<protein>
    <submittedName>
        <fullName evidence="7">PLP-dependent aminotransferase family protein</fullName>
    </submittedName>
</protein>
<dbReference type="InterPro" id="IPR015424">
    <property type="entry name" value="PyrdxlP-dep_Trfase"/>
</dbReference>
<keyword evidence="7" id="KW-0808">Transferase</keyword>
<dbReference type="Gene3D" id="3.90.1150.10">
    <property type="entry name" value="Aspartate Aminotransferase, domain 1"/>
    <property type="match status" value="1"/>
</dbReference>
<name>A0AAU6WIS8_9MICC</name>
<evidence type="ECO:0000256" key="4">
    <source>
        <dbReference type="ARBA" id="ARBA00023125"/>
    </source>
</evidence>
<dbReference type="GO" id="GO:0003700">
    <property type="term" value="F:DNA-binding transcription factor activity"/>
    <property type="evidence" value="ECO:0007669"/>
    <property type="project" value="InterPro"/>
</dbReference>
<keyword evidence="4" id="KW-0238">DNA-binding</keyword>
<dbReference type="InterPro" id="IPR000524">
    <property type="entry name" value="Tscrpt_reg_HTH_GntR"/>
</dbReference>
<dbReference type="PANTHER" id="PTHR46577">
    <property type="entry name" value="HTH-TYPE TRANSCRIPTIONAL REGULATORY PROTEIN GABR"/>
    <property type="match status" value="1"/>
</dbReference>
<dbReference type="InterPro" id="IPR036390">
    <property type="entry name" value="WH_DNA-bd_sf"/>
</dbReference>
<dbReference type="Gene3D" id="1.10.10.10">
    <property type="entry name" value="Winged helix-like DNA-binding domain superfamily/Winged helix DNA-binding domain"/>
    <property type="match status" value="1"/>
</dbReference>
<dbReference type="Proteomes" id="UP001486888">
    <property type="component" value="Chromosome"/>
</dbReference>
<dbReference type="Pfam" id="PF00155">
    <property type="entry name" value="Aminotran_1_2"/>
    <property type="match status" value="1"/>
</dbReference>
<dbReference type="GO" id="GO:0003677">
    <property type="term" value="F:DNA binding"/>
    <property type="evidence" value="ECO:0007669"/>
    <property type="project" value="UniProtKB-KW"/>
</dbReference>
<evidence type="ECO:0000256" key="5">
    <source>
        <dbReference type="ARBA" id="ARBA00023163"/>
    </source>
</evidence>
<dbReference type="InterPro" id="IPR015422">
    <property type="entry name" value="PyrdxlP-dep_Trfase_small"/>
</dbReference>
<dbReference type="Gene3D" id="3.40.640.10">
    <property type="entry name" value="Type I PLP-dependent aspartate aminotransferase-like (Major domain)"/>
    <property type="match status" value="1"/>
</dbReference>
<organism evidence="7 8">
    <name type="scientific">Glutamicibacter ectropisis</name>
    <dbReference type="NCBI Taxonomy" id="3046593"/>
    <lineage>
        <taxon>Bacteria</taxon>
        <taxon>Bacillati</taxon>
        <taxon>Actinomycetota</taxon>
        <taxon>Actinomycetes</taxon>
        <taxon>Micrococcales</taxon>
        <taxon>Micrococcaceae</taxon>
        <taxon>Glutamicibacter</taxon>
    </lineage>
</organism>
<dbReference type="InterPro" id="IPR051446">
    <property type="entry name" value="HTH_trans_reg/aminotransferase"/>
</dbReference>
<evidence type="ECO:0000256" key="2">
    <source>
        <dbReference type="ARBA" id="ARBA00022898"/>
    </source>
</evidence>
<gene>
    <name evidence="7" type="ORF">QMQ05_07870</name>
</gene>
<dbReference type="InterPro" id="IPR004839">
    <property type="entry name" value="Aminotransferase_I/II_large"/>
</dbReference>
<keyword evidence="8" id="KW-1185">Reference proteome</keyword>
<dbReference type="PROSITE" id="PS50949">
    <property type="entry name" value="HTH_GNTR"/>
    <property type="match status" value="1"/>
</dbReference>
<feature type="domain" description="HTH gntR-type" evidence="6">
    <location>
        <begin position="3"/>
        <end position="69"/>
    </location>
</feature>
<keyword evidence="3" id="KW-0805">Transcription regulation</keyword>
<dbReference type="RefSeq" id="WP_345474432.1">
    <property type="nucleotide sequence ID" value="NZ_CP125942.1"/>
</dbReference>
<dbReference type="PANTHER" id="PTHR46577:SF2">
    <property type="entry name" value="TRANSCRIPTIONAL REGULATORY PROTEIN"/>
    <property type="match status" value="1"/>
</dbReference>
<evidence type="ECO:0000313" key="7">
    <source>
        <dbReference type="EMBL" id="XAO47414.1"/>
    </source>
</evidence>
<dbReference type="KEGG" id="gey:QMQ05_07870"/>
<evidence type="ECO:0000256" key="1">
    <source>
        <dbReference type="ARBA" id="ARBA00005384"/>
    </source>
</evidence>
<keyword evidence="7" id="KW-0032">Aminotransferase</keyword>
<keyword evidence="2" id="KW-0663">Pyridoxal phosphate</keyword>
<keyword evidence="5" id="KW-0804">Transcription</keyword>
<reference evidence="7 8" key="1">
    <citation type="submission" date="2023-05" db="EMBL/GenBank/DDBJ databases">
        <title>Glutamicibacter sp. B1, complete genome.</title>
        <authorList>
            <person name="Long Y.H."/>
            <person name="Fang T."/>
            <person name="Li X.Y."/>
        </authorList>
    </citation>
    <scope>NUCLEOTIDE SEQUENCE [LARGE SCALE GENOMIC DNA]</scope>
    <source>
        <strain evidence="7 8">B1</strain>
    </source>
</reference>
<dbReference type="GO" id="GO:0008483">
    <property type="term" value="F:transaminase activity"/>
    <property type="evidence" value="ECO:0007669"/>
    <property type="project" value="UniProtKB-KW"/>
</dbReference>
<dbReference type="CDD" id="cd00609">
    <property type="entry name" value="AAT_like"/>
    <property type="match status" value="1"/>
</dbReference>
<dbReference type="AlphaFoldDB" id="A0AAU6WIS8"/>
<proteinExistence type="inferred from homology"/>
<dbReference type="SUPFAM" id="SSF53383">
    <property type="entry name" value="PLP-dependent transferases"/>
    <property type="match status" value="1"/>
</dbReference>
<comment type="similarity">
    <text evidence="1">In the C-terminal section; belongs to the class-I pyridoxal-phosphate-dependent aminotransferase family.</text>
</comment>
<dbReference type="CDD" id="cd07377">
    <property type="entry name" value="WHTH_GntR"/>
    <property type="match status" value="1"/>
</dbReference>
<dbReference type="GO" id="GO:0030170">
    <property type="term" value="F:pyridoxal phosphate binding"/>
    <property type="evidence" value="ECO:0007669"/>
    <property type="project" value="InterPro"/>
</dbReference>
<dbReference type="Pfam" id="PF00392">
    <property type="entry name" value="GntR"/>
    <property type="match status" value="1"/>
</dbReference>
<dbReference type="InterPro" id="IPR015421">
    <property type="entry name" value="PyrdxlP-dep_Trfase_major"/>
</dbReference>
<dbReference type="EMBL" id="CP125942">
    <property type="protein sequence ID" value="XAO47414.1"/>
    <property type="molecule type" value="Genomic_DNA"/>
</dbReference>
<dbReference type="SMART" id="SM00345">
    <property type="entry name" value="HTH_GNTR"/>
    <property type="match status" value="1"/>
</dbReference>
<evidence type="ECO:0000259" key="6">
    <source>
        <dbReference type="PROSITE" id="PS50949"/>
    </source>
</evidence>
<accession>A0AAU6WIS8</accession>
<dbReference type="InterPro" id="IPR036388">
    <property type="entry name" value="WH-like_DNA-bd_sf"/>
</dbReference>
<dbReference type="SUPFAM" id="SSF46785">
    <property type="entry name" value="Winged helix' DNA-binding domain"/>
    <property type="match status" value="1"/>
</dbReference>
<evidence type="ECO:0000313" key="8">
    <source>
        <dbReference type="Proteomes" id="UP001486888"/>
    </source>
</evidence>